<sequence>MQTYISNKIKQELELPTLDCSLKLKDLDSDSLTLYDIFSRINDELKVDLKISTFSDKTIQEIIDLYQKEMDSKNKGKIYVTCKIGEKIQYAFDREIKCDNSFNVQERHLTNLTDPLDKEVFEKKYFSDYTIYTNIPANE</sequence>
<keyword evidence="3" id="KW-1185">Reference proteome</keyword>
<evidence type="ECO:0000313" key="3">
    <source>
        <dbReference type="Proteomes" id="UP000001064"/>
    </source>
</evidence>
<organism evidence="2 3">
    <name type="scientific">Dictyostelium purpureum</name>
    <name type="common">Slime mold</name>
    <dbReference type="NCBI Taxonomy" id="5786"/>
    <lineage>
        <taxon>Eukaryota</taxon>
        <taxon>Amoebozoa</taxon>
        <taxon>Evosea</taxon>
        <taxon>Eumycetozoa</taxon>
        <taxon>Dictyostelia</taxon>
        <taxon>Dictyosteliales</taxon>
        <taxon>Dictyosteliaceae</taxon>
        <taxon>Dictyostelium</taxon>
    </lineage>
</organism>
<feature type="domain" description="Carrier" evidence="1">
    <location>
        <begin position="4"/>
        <end position="64"/>
    </location>
</feature>
<dbReference type="InterPro" id="IPR036736">
    <property type="entry name" value="ACP-like_sf"/>
</dbReference>
<accession>F0Z6J3</accession>
<dbReference type="InParanoid" id="F0Z6J3"/>
<dbReference type="SUPFAM" id="SSF47336">
    <property type="entry name" value="ACP-like"/>
    <property type="match status" value="1"/>
</dbReference>
<reference evidence="3" key="1">
    <citation type="journal article" date="2011" name="Genome Biol.">
        <title>Comparative genomics of the social amoebae Dictyostelium discoideum and Dictyostelium purpureum.</title>
        <authorList>
            <consortium name="US DOE Joint Genome Institute (JGI-PGF)"/>
            <person name="Sucgang R."/>
            <person name="Kuo A."/>
            <person name="Tian X."/>
            <person name="Salerno W."/>
            <person name="Parikh A."/>
            <person name="Feasley C.L."/>
            <person name="Dalin E."/>
            <person name="Tu H."/>
            <person name="Huang E."/>
            <person name="Barry K."/>
            <person name="Lindquist E."/>
            <person name="Shapiro H."/>
            <person name="Bruce D."/>
            <person name="Schmutz J."/>
            <person name="Salamov A."/>
            <person name="Fey P."/>
            <person name="Gaudet P."/>
            <person name="Anjard C."/>
            <person name="Babu M.M."/>
            <person name="Basu S."/>
            <person name="Bushmanova Y."/>
            <person name="van der Wel H."/>
            <person name="Katoh-Kurasawa M."/>
            <person name="Dinh C."/>
            <person name="Coutinho P.M."/>
            <person name="Saito T."/>
            <person name="Elias M."/>
            <person name="Schaap P."/>
            <person name="Kay R.R."/>
            <person name="Henrissat B."/>
            <person name="Eichinger L."/>
            <person name="Rivero F."/>
            <person name="Putnam N.H."/>
            <person name="West C.M."/>
            <person name="Loomis W.F."/>
            <person name="Chisholm R.L."/>
            <person name="Shaulsky G."/>
            <person name="Strassmann J.E."/>
            <person name="Queller D.C."/>
            <person name="Kuspa A."/>
            <person name="Grigoriev I.V."/>
        </authorList>
    </citation>
    <scope>NUCLEOTIDE SEQUENCE [LARGE SCALE GENOMIC DNA]</scope>
    <source>
        <strain evidence="3">QSDP1</strain>
    </source>
</reference>
<dbReference type="InterPro" id="IPR009081">
    <property type="entry name" value="PP-bd_ACP"/>
</dbReference>
<dbReference type="KEGG" id="dpp:DICPUDRAFT_74022"/>
<dbReference type="Proteomes" id="UP000001064">
    <property type="component" value="Unassembled WGS sequence"/>
</dbReference>
<dbReference type="EMBL" id="GL870942">
    <property type="protein sequence ID" value="EGC40501.1"/>
    <property type="molecule type" value="Genomic_DNA"/>
</dbReference>
<dbReference type="RefSeq" id="XP_003283048.1">
    <property type="nucleotide sequence ID" value="XM_003283000.1"/>
</dbReference>
<name>F0Z6J3_DICPU</name>
<dbReference type="AlphaFoldDB" id="F0Z6J3"/>
<dbReference type="GeneID" id="10503468"/>
<dbReference type="VEuPathDB" id="AmoebaDB:DICPUDRAFT_74022"/>
<gene>
    <name evidence="2" type="ORF">DICPUDRAFT_74022</name>
</gene>
<dbReference type="Pfam" id="PF00550">
    <property type="entry name" value="PP-binding"/>
    <property type="match status" value="1"/>
</dbReference>
<dbReference type="Gene3D" id="1.10.1200.10">
    <property type="entry name" value="ACP-like"/>
    <property type="match status" value="1"/>
</dbReference>
<evidence type="ECO:0000313" key="2">
    <source>
        <dbReference type="EMBL" id="EGC40501.1"/>
    </source>
</evidence>
<evidence type="ECO:0000259" key="1">
    <source>
        <dbReference type="Pfam" id="PF00550"/>
    </source>
</evidence>
<protein>
    <recommendedName>
        <fullName evidence="1">Carrier domain-containing protein</fullName>
    </recommendedName>
</protein>
<proteinExistence type="predicted"/>